<organism evidence="3 4">
    <name type="scientific">Pygocentrus nattereri</name>
    <name type="common">Red-bellied piranha</name>
    <dbReference type="NCBI Taxonomy" id="42514"/>
    <lineage>
        <taxon>Eukaryota</taxon>
        <taxon>Metazoa</taxon>
        <taxon>Chordata</taxon>
        <taxon>Craniata</taxon>
        <taxon>Vertebrata</taxon>
        <taxon>Euteleostomi</taxon>
        <taxon>Actinopterygii</taxon>
        <taxon>Neopterygii</taxon>
        <taxon>Teleostei</taxon>
        <taxon>Ostariophysi</taxon>
        <taxon>Characiformes</taxon>
        <taxon>Characoidei</taxon>
        <taxon>Pygocentrus</taxon>
    </lineage>
</organism>
<dbReference type="Ensembl" id="ENSPNAT00000050495.1">
    <property type="protein sequence ID" value="ENSPNAP00000049004.1"/>
    <property type="gene ID" value="ENSPNAG00000036235.1"/>
</dbReference>
<dbReference type="PANTHER" id="PTHR22803">
    <property type="entry name" value="MANNOSE, PHOSPHOLIPASE, LECTIN RECEPTOR RELATED"/>
    <property type="match status" value="1"/>
</dbReference>
<feature type="signal peptide" evidence="1">
    <location>
        <begin position="1"/>
        <end position="16"/>
    </location>
</feature>
<evidence type="ECO:0000256" key="1">
    <source>
        <dbReference type="SAM" id="SignalP"/>
    </source>
</evidence>
<dbReference type="InterPro" id="IPR016186">
    <property type="entry name" value="C-type_lectin-like/link_sf"/>
</dbReference>
<accession>A0AAR2JFM0</accession>
<dbReference type="InterPro" id="IPR016187">
    <property type="entry name" value="CTDL_fold"/>
</dbReference>
<reference evidence="3" key="3">
    <citation type="submission" date="2025-09" db="UniProtKB">
        <authorList>
            <consortium name="Ensembl"/>
        </authorList>
    </citation>
    <scope>IDENTIFICATION</scope>
</reference>
<sequence length="147" mass="17326">FLHYLLLFALMVDANCISDRSLSHTELRCPGNDWYEFGEFCYKAFDEKKTWHAARSECRRLGADLVSIMSLTEQSWLETTNDVWTGLNDLDFSGYFTWSDHHEVTFTYWSPGEPNNHLDFNEDCVEMYYQNGTSFWNDINCEICALR</sequence>
<proteinExistence type="predicted"/>
<feature type="domain" description="C-type lectin" evidence="2">
    <location>
        <begin position="37"/>
        <end position="142"/>
    </location>
</feature>
<dbReference type="Proteomes" id="UP001501920">
    <property type="component" value="Chromosome 16"/>
</dbReference>
<reference evidence="3 4" key="1">
    <citation type="submission" date="2020-10" db="EMBL/GenBank/DDBJ databases">
        <title>Pygocentrus nattereri (red-bellied piranha) genome, fPygNat1, primary haplotype.</title>
        <authorList>
            <person name="Myers G."/>
            <person name="Meyer A."/>
            <person name="Karagic N."/>
            <person name="Pippel M."/>
            <person name="Winkler S."/>
            <person name="Tracey A."/>
            <person name="Wood J."/>
            <person name="Formenti G."/>
            <person name="Howe K."/>
            <person name="Fedrigo O."/>
            <person name="Jarvis E.D."/>
        </authorList>
    </citation>
    <scope>NUCLEOTIDE SEQUENCE [LARGE SCALE GENOMIC DNA]</scope>
</reference>
<protein>
    <recommendedName>
        <fullName evidence="2">C-type lectin domain-containing protein</fullName>
    </recommendedName>
</protein>
<dbReference type="SMART" id="SM00034">
    <property type="entry name" value="CLECT"/>
    <property type="match status" value="1"/>
</dbReference>
<feature type="chain" id="PRO_5043747880" description="C-type lectin domain-containing protein" evidence="1">
    <location>
        <begin position="17"/>
        <end position="147"/>
    </location>
</feature>
<keyword evidence="1" id="KW-0732">Signal</keyword>
<dbReference type="PROSITE" id="PS50041">
    <property type="entry name" value="C_TYPE_LECTIN_2"/>
    <property type="match status" value="1"/>
</dbReference>
<evidence type="ECO:0000313" key="4">
    <source>
        <dbReference type="Proteomes" id="UP001501920"/>
    </source>
</evidence>
<dbReference type="InterPro" id="IPR001304">
    <property type="entry name" value="C-type_lectin-like"/>
</dbReference>
<dbReference type="Pfam" id="PF00059">
    <property type="entry name" value="Lectin_C"/>
    <property type="match status" value="1"/>
</dbReference>
<dbReference type="AlphaFoldDB" id="A0AAR2JFM0"/>
<evidence type="ECO:0000313" key="3">
    <source>
        <dbReference type="Ensembl" id="ENSPNAP00000049004.1"/>
    </source>
</evidence>
<evidence type="ECO:0000259" key="2">
    <source>
        <dbReference type="PROSITE" id="PS50041"/>
    </source>
</evidence>
<dbReference type="GeneTree" id="ENSGT01150000286973"/>
<dbReference type="SUPFAM" id="SSF56436">
    <property type="entry name" value="C-type lectin-like"/>
    <property type="match status" value="1"/>
</dbReference>
<keyword evidence="4" id="KW-1185">Reference proteome</keyword>
<dbReference type="InterPro" id="IPR050111">
    <property type="entry name" value="C-type_lectin/snaclec_domain"/>
</dbReference>
<dbReference type="CDD" id="cd00037">
    <property type="entry name" value="CLECT"/>
    <property type="match status" value="1"/>
</dbReference>
<reference evidence="3" key="2">
    <citation type="submission" date="2025-08" db="UniProtKB">
        <authorList>
            <consortium name="Ensembl"/>
        </authorList>
    </citation>
    <scope>IDENTIFICATION</scope>
</reference>
<dbReference type="Gene3D" id="3.10.100.10">
    <property type="entry name" value="Mannose-Binding Protein A, subunit A"/>
    <property type="match status" value="1"/>
</dbReference>
<name>A0AAR2JFM0_PYGNA</name>